<dbReference type="EMBL" id="JABEXW010000826">
    <property type="protein sequence ID" value="KAF4954078.1"/>
    <property type="molecule type" value="Genomic_DNA"/>
</dbReference>
<reference evidence="1" key="1">
    <citation type="journal article" date="2020" name="BMC Genomics">
        <title>Correction to: Identification and distribution of gene clusters required for synthesis of sphingolipid metabolism inhibitors in diverse species of the filamentous fungus Fusarium.</title>
        <authorList>
            <person name="Kim H.S."/>
            <person name="Lohmar J.M."/>
            <person name="Busman M."/>
            <person name="Brown D.W."/>
            <person name="Naumann T.A."/>
            <person name="Divon H.H."/>
            <person name="Lysoe E."/>
            <person name="Uhlig S."/>
            <person name="Proctor R.H."/>
        </authorList>
    </citation>
    <scope>NUCLEOTIDE SEQUENCE</scope>
    <source>
        <strain evidence="1">NRRL 20472</strain>
    </source>
</reference>
<protein>
    <submittedName>
        <fullName evidence="1">Uncharacterized protein</fullName>
    </submittedName>
</protein>
<comment type="caution">
    <text evidence="1">The sequence shown here is derived from an EMBL/GenBank/DDBJ whole genome shotgun (WGS) entry which is preliminary data.</text>
</comment>
<dbReference type="AlphaFoldDB" id="A0A8H4WX55"/>
<gene>
    <name evidence="1" type="ORF">FSARC_12245</name>
</gene>
<sequence>MGKNSPLIYIRAPNLDYEPDKAIQLGHIWKDPRDPGSFCGPPLPIPREMEANHTFKAPWAIGKGKESRGSVGIWASFLQAIGVTAEANFSWDNANDMSHTFRRLDTYSIEPTEAYFRASIEAVASEAVKKRERLYMVTGVKVARGAVGSIFSSRSVGAGARFGFGGEAFGTPFDAGPDFNMFRSEYDSESYGESSDFVFAYRIRPILYPKGGYKSAEYGGIVVHGGVPVGIGVGAEGKTMAEYGVDVDRSELRLGDSDIGIDDLGYRNEIVHFVDEDGQECVFLI</sequence>
<name>A0A8H4WX55_9HYPO</name>
<organism evidence="1 2">
    <name type="scientific">Fusarium sarcochroum</name>
    <dbReference type="NCBI Taxonomy" id="1208366"/>
    <lineage>
        <taxon>Eukaryota</taxon>
        <taxon>Fungi</taxon>
        <taxon>Dikarya</taxon>
        <taxon>Ascomycota</taxon>
        <taxon>Pezizomycotina</taxon>
        <taxon>Sordariomycetes</taxon>
        <taxon>Hypocreomycetidae</taxon>
        <taxon>Hypocreales</taxon>
        <taxon>Nectriaceae</taxon>
        <taxon>Fusarium</taxon>
        <taxon>Fusarium lateritium species complex</taxon>
    </lineage>
</organism>
<reference evidence="1" key="2">
    <citation type="submission" date="2020-05" db="EMBL/GenBank/DDBJ databases">
        <authorList>
            <person name="Kim H.-S."/>
            <person name="Proctor R.H."/>
            <person name="Brown D.W."/>
        </authorList>
    </citation>
    <scope>NUCLEOTIDE SEQUENCE</scope>
    <source>
        <strain evidence="1">NRRL 20472</strain>
    </source>
</reference>
<keyword evidence="2" id="KW-1185">Reference proteome</keyword>
<dbReference type="Proteomes" id="UP000622797">
    <property type="component" value="Unassembled WGS sequence"/>
</dbReference>
<dbReference type="OrthoDB" id="4500473at2759"/>
<evidence type="ECO:0000313" key="2">
    <source>
        <dbReference type="Proteomes" id="UP000622797"/>
    </source>
</evidence>
<evidence type="ECO:0000313" key="1">
    <source>
        <dbReference type="EMBL" id="KAF4954078.1"/>
    </source>
</evidence>
<accession>A0A8H4WX55</accession>
<proteinExistence type="predicted"/>